<keyword evidence="2" id="KW-1185">Reference proteome</keyword>
<comment type="caution">
    <text evidence="1">The sequence shown here is derived from an EMBL/GenBank/DDBJ whole genome shotgun (WGS) entry which is preliminary data.</text>
</comment>
<name>A0A918XQ48_9PROT</name>
<proteinExistence type="predicted"/>
<gene>
    <name evidence="1" type="ORF">GCM10017083_07800</name>
</gene>
<accession>A0A918XQ48</accession>
<evidence type="ECO:0008006" key="3">
    <source>
        <dbReference type="Google" id="ProtNLM"/>
    </source>
</evidence>
<reference evidence="1" key="1">
    <citation type="journal article" date="2014" name="Int. J. Syst. Evol. Microbiol.">
        <title>Complete genome sequence of Corynebacterium casei LMG S-19264T (=DSM 44701T), isolated from a smear-ripened cheese.</title>
        <authorList>
            <consortium name="US DOE Joint Genome Institute (JGI-PGF)"/>
            <person name="Walter F."/>
            <person name="Albersmeier A."/>
            <person name="Kalinowski J."/>
            <person name="Ruckert C."/>
        </authorList>
    </citation>
    <scope>NUCLEOTIDE SEQUENCE</scope>
    <source>
        <strain evidence="1">KCTC 42651</strain>
    </source>
</reference>
<dbReference type="InterPro" id="IPR009922">
    <property type="entry name" value="DUF1457"/>
</dbReference>
<dbReference type="Pfam" id="PF07310">
    <property type="entry name" value="PAS_5"/>
    <property type="match status" value="1"/>
</dbReference>
<dbReference type="Proteomes" id="UP000630353">
    <property type="component" value="Unassembled WGS sequence"/>
</dbReference>
<evidence type="ECO:0000313" key="1">
    <source>
        <dbReference type="EMBL" id="GHD42600.1"/>
    </source>
</evidence>
<organism evidence="1 2">
    <name type="scientific">Thalassobaculum fulvum</name>
    <dbReference type="NCBI Taxonomy" id="1633335"/>
    <lineage>
        <taxon>Bacteria</taxon>
        <taxon>Pseudomonadati</taxon>
        <taxon>Pseudomonadota</taxon>
        <taxon>Alphaproteobacteria</taxon>
        <taxon>Rhodospirillales</taxon>
        <taxon>Thalassobaculaceae</taxon>
        <taxon>Thalassobaculum</taxon>
    </lineage>
</organism>
<dbReference type="EMBL" id="BMZS01000002">
    <property type="protein sequence ID" value="GHD42600.1"/>
    <property type="molecule type" value="Genomic_DNA"/>
</dbReference>
<dbReference type="RefSeq" id="WP_189987626.1">
    <property type="nucleotide sequence ID" value="NZ_BMZS01000002.1"/>
</dbReference>
<reference evidence="1" key="2">
    <citation type="submission" date="2020-09" db="EMBL/GenBank/DDBJ databases">
        <authorList>
            <person name="Sun Q."/>
            <person name="Kim S."/>
        </authorList>
    </citation>
    <scope>NUCLEOTIDE SEQUENCE</scope>
    <source>
        <strain evidence="1">KCTC 42651</strain>
    </source>
</reference>
<protein>
    <recommendedName>
        <fullName evidence="3">PAS domain-containing protein</fullName>
    </recommendedName>
</protein>
<dbReference type="AlphaFoldDB" id="A0A918XQ48"/>
<sequence length="168" mass="19416">MFRLDLEPGQSAAVPRFRSLSEIGSEKLHRIHAYWLGQCDGDRLPRRAQMEIDRLGYILPNLNLVDVHHDPLDFRFRVHSVKGADYVDADLTGRSVRDYPDPQYATFVWAVFQAVVESREAKMVSERLFMTDSRIFRWEGVVMPLAEASGRIDKLMVAFELFENDPDT</sequence>
<evidence type="ECO:0000313" key="2">
    <source>
        <dbReference type="Proteomes" id="UP000630353"/>
    </source>
</evidence>